<evidence type="ECO:0000313" key="2">
    <source>
        <dbReference type="Proteomes" id="UP000002059"/>
    </source>
</evidence>
<dbReference type="VEuPathDB" id="FungiDB:PAAG_11944"/>
<dbReference type="OrthoDB" id="10371302at2759"/>
<dbReference type="RefSeq" id="XP_015702895.1">
    <property type="nucleotide sequence ID" value="XM_015847505.1"/>
</dbReference>
<organism evidence="1 2">
    <name type="scientific">Paracoccidioides lutzii (strain ATCC MYA-826 / Pb01)</name>
    <name type="common">Paracoccidioides brasiliensis</name>
    <dbReference type="NCBI Taxonomy" id="502779"/>
    <lineage>
        <taxon>Eukaryota</taxon>
        <taxon>Fungi</taxon>
        <taxon>Dikarya</taxon>
        <taxon>Ascomycota</taxon>
        <taxon>Pezizomycotina</taxon>
        <taxon>Eurotiomycetes</taxon>
        <taxon>Eurotiomycetidae</taxon>
        <taxon>Onygenales</taxon>
        <taxon>Ajellomycetaceae</taxon>
        <taxon>Paracoccidioides</taxon>
    </lineage>
</organism>
<gene>
    <name evidence="1" type="ORF">PAAG_11944</name>
</gene>
<keyword evidence="2" id="KW-1185">Reference proteome</keyword>
<dbReference type="HOGENOM" id="CLU_2184744_0_0_1"/>
<dbReference type="EMBL" id="KN294003">
    <property type="protein sequence ID" value="KGQ01366.1"/>
    <property type="molecule type" value="Genomic_DNA"/>
</dbReference>
<dbReference type="KEGG" id="pbl:PAAG_11944"/>
<name>A0A0A2V0N1_PARBA</name>
<dbReference type="GeneID" id="26970770"/>
<sequence length="109" mass="12037">MDESDANPPSEEEQHTTAVHTCSYSLASAASSYLRACALLLYHTILSPLHGVRGADMLRKARCEDDRTMRLRLARVHITSQGFPAGVDRPDRKTVTLELKPGSFEPLAE</sequence>
<reference evidence="1 2" key="1">
    <citation type="journal article" date="2011" name="PLoS Genet.">
        <title>Comparative genomic analysis of human fungal pathogens causing paracoccidioidomycosis.</title>
        <authorList>
            <person name="Desjardins C.A."/>
            <person name="Champion M.D."/>
            <person name="Holder J.W."/>
            <person name="Muszewska A."/>
            <person name="Goldberg J."/>
            <person name="Bailao A.M."/>
            <person name="Brigido M.M."/>
            <person name="Ferreira M.E."/>
            <person name="Garcia A.M."/>
            <person name="Grynberg M."/>
            <person name="Gujja S."/>
            <person name="Heiman D.I."/>
            <person name="Henn M.R."/>
            <person name="Kodira C.D."/>
            <person name="Leon-Narvaez H."/>
            <person name="Longo L.V."/>
            <person name="Ma L.J."/>
            <person name="Malavazi I."/>
            <person name="Matsuo A.L."/>
            <person name="Morais F.V."/>
            <person name="Pereira M."/>
            <person name="Rodriguez-Brito S."/>
            <person name="Sakthikumar S."/>
            <person name="Salem-Izacc S.M."/>
            <person name="Sykes S.M."/>
            <person name="Teixeira M.M."/>
            <person name="Vallejo M.C."/>
            <person name="Walter M.E."/>
            <person name="Yandava C."/>
            <person name="Young S."/>
            <person name="Zeng Q."/>
            <person name="Zucker J."/>
            <person name="Felipe M.S."/>
            <person name="Goldman G.H."/>
            <person name="Haas B.J."/>
            <person name="McEwen J.G."/>
            <person name="Nino-Vega G."/>
            <person name="Puccia R."/>
            <person name="San-Blas G."/>
            <person name="Soares C.M."/>
            <person name="Birren B.W."/>
            <person name="Cuomo C.A."/>
        </authorList>
    </citation>
    <scope>NUCLEOTIDE SEQUENCE [LARGE SCALE GENOMIC DNA]</scope>
    <source>
        <strain evidence="2">ATCC MYA-826 / Pb01</strain>
    </source>
</reference>
<accession>A0A0A2V0N1</accession>
<dbReference type="Proteomes" id="UP000002059">
    <property type="component" value="Partially assembled WGS sequence"/>
</dbReference>
<evidence type="ECO:0000313" key="1">
    <source>
        <dbReference type="EMBL" id="KGQ01366.1"/>
    </source>
</evidence>
<dbReference type="AlphaFoldDB" id="A0A0A2V0N1"/>
<proteinExistence type="predicted"/>
<protein>
    <submittedName>
        <fullName evidence="1">Uncharacterized protein</fullName>
    </submittedName>
</protein>